<evidence type="ECO:0000313" key="3">
    <source>
        <dbReference type="EMBL" id="NPU64446.1"/>
    </source>
</evidence>
<proteinExistence type="predicted"/>
<name>A0ABX2C859_9BRAD</name>
<sequence>MKRTIIAVGCLVLAGPALAQSVGEKTGVNSALGIAPSTEDFVKQVAISDMFELQSNELGEEKGNAQEKSFAAQMVKDHTKTSSELKSMVDSGKVKVQLPAGLDSAHQSKLDKLKAAKGKDFSSDFDDMQVSAHKDAVSLFERYAKGGDNPELKAWAGKTLPALQHHLEMAQTLDKAK</sequence>
<keyword evidence="4" id="KW-1185">Reference proteome</keyword>
<dbReference type="Proteomes" id="UP000886476">
    <property type="component" value="Unassembled WGS sequence"/>
</dbReference>
<keyword evidence="1" id="KW-0732">Signal</keyword>
<dbReference type="EMBL" id="JABFDN010000001">
    <property type="protein sequence ID" value="NPU64446.1"/>
    <property type="molecule type" value="Genomic_DNA"/>
</dbReference>
<feature type="domain" description="DUF4142" evidence="2">
    <location>
        <begin position="37"/>
        <end position="173"/>
    </location>
</feature>
<feature type="chain" id="PRO_5047426103" evidence="1">
    <location>
        <begin position="20"/>
        <end position="177"/>
    </location>
</feature>
<dbReference type="RefSeq" id="WP_172109494.1">
    <property type="nucleotide sequence ID" value="NZ_JABFDM010000012.1"/>
</dbReference>
<evidence type="ECO:0000313" key="4">
    <source>
        <dbReference type="Proteomes" id="UP000886476"/>
    </source>
</evidence>
<comment type="caution">
    <text evidence="3">The sequence shown here is derived from an EMBL/GenBank/DDBJ whole genome shotgun (WGS) entry which is preliminary data.</text>
</comment>
<protein>
    <submittedName>
        <fullName evidence="3">DUF4142 domain-containing protein</fullName>
    </submittedName>
</protein>
<gene>
    <name evidence="3" type="ORF">HL667_05495</name>
</gene>
<evidence type="ECO:0000259" key="2">
    <source>
        <dbReference type="Pfam" id="PF13628"/>
    </source>
</evidence>
<reference evidence="3" key="1">
    <citation type="submission" date="2020-05" db="EMBL/GenBank/DDBJ databases">
        <title>Nod-independent and nitrogen-fixing Bradyrhizobium aeschynomene sp. nov. isolated from nodules of Aeschynomene indica.</title>
        <authorList>
            <person name="Zhang Z."/>
        </authorList>
    </citation>
    <scope>NUCLEOTIDE SEQUENCE</scope>
    <source>
        <strain evidence="3">83012</strain>
    </source>
</reference>
<organism evidence="3 4">
    <name type="scientific">Bradyrhizobium aeschynomenes</name>
    <dbReference type="NCBI Taxonomy" id="2734909"/>
    <lineage>
        <taxon>Bacteria</taxon>
        <taxon>Pseudomonadati</taxon>
        <taxon>Pseudomonadota</taxon>
        <taxon>Alphaproteobacteria</taxon>
        <taxon>Hyphomicrobiales</taxon>
        <taxon>Nitrobacteraceae</taxon>
        <taxon>Bradyrhizobium</taxon>
    </lineage>
</organism>
<dbReference type="Gene3D" id="1.20.1260.10">
    <property type="match status" value="1"/>
</dbReference>
<dbReference type="PANTHER" id="PTHR38593">
    <property type="entry name" value="BLR2558 PROTEIN"/>
    <property type="match status" value="1"/>
</dbReference>
<accession>A0ABX2C859</accession>
<dbReference type="InterPro" id="IPR012347">
    <property type="entry name" value="Ferritin-like"/>
</dbReference>
<dbReference type="Pfam" id="PF13628">
    <property type="entry name" value="DUF4142"/>
    <property type="match status" value="1"/>
</dbReference>
<feature type="signal peptide" evidence="1">
    <location>
        <begin position="1"/>
        <end position="19"/>
    </location>
</feature>
<dbReference type="PANTHER" id="PTHR38593:SF1">
    <property type="entry name" value="BLR2558 PROTEIN"/>
    <property type="match status" value="1"/>
</dbReference>
<evidence type="ECO:0000256" key="1">
    <source>
        <dbReference type="SAM" id="SignalP"/>
    </source>
</evidence>
<dbReference type="InterPro" id="IPR025419">
    <property type="entry name" value="DUF4142"/>
</dbReference>